<dbReference type="Pfam" id="PF14574">
    <property type="entry name" value="RACo_C_ter"/>
    <property type="match status" value="1"/>
</dbReference>
<dbReference type="InterPro" id="IPR042259">
    <property type="entry name" value="Raco-like_middle_sf"/>
</dbReference>
<dbReference type="Pfam" id="PF17651">
    <property type="entry name" value="Raco_middle"/>
    <property type="match status" value="1"/>
</dbReference>
<evidence type="ECO:0000313" key="2">
    <source>
        <dbReference type="EMBL" id="SMC31601.1"/>
    </source>
</evidence>
<dbReference type="STRING" id="112901.SAMN04488500_10122"/>
<keyword evidence="3" id="KW-1185">Reference proteome</keyword>
<dbReference type="PANTHER" id="PTHR42895:SF2">
    <property type="entry name" value="IRON-SULFUR CLUSTER PROTEIN"/>
    <property type="match status" value="1"/>
</dbReference>
<feature type="domain" description="2Fe-2S ferredoxin-type" evidence="1">
    <location>
        <begin position="5"/>
        <end position="95"/>
    </location>
</feature>
<dbReference type="PROSITE" id="PS51085">
    <property type="entry name" value="2FE2S_FER_2"/>
    <property type="match status" value="1"/>
</dbReference>
<dbReference type="SUPFAM" id="SSF53067">
    <property type="entry name" value="Actin-like ATPase domain"/>
    <property type="match status" value="1"/>
</dbReference>
<dbReference type="Gene3D" id="3.30.420.480">
    <property type="entry name" value="Domain of unknown function (DUF4445)"/>
    <property type="match status" value="1"/>
</dbReference>
<evidence type="ECO:0000313" key="3">
    <source>
        <dbReference type="Proteomes" id="UP000192738"/>
    </source>
</evidence>
<dbReference type="Proteomes" id="UP000192738">
    <property type="component" value="Unassembled WGS sequence"/>
</dbReference>
<protein>
    <submittedName>
        <fullName evidence="2">Uncharacterized 2Fe-2 and 4Fe-4S clusters-containing protein, contains DUF4445 domain</fullName>
    </submittedName>
</protein>
<dbReference type="InterPro" id="IPR052911">
    <property type="entry name" value="Corrinoid_activation_enz"/>
</dbReference>
<organism evidence="2 3">
    <name type="scientific">Sporomusa malonica</name>
    <dbReference type="NCBI Taxonomy" id="112901"/>
    <lineage>
        <taxon>Bacteria</taxon>
        <taxon>Bacillati</taxon>
        <taxon>Bacillota</taxon>
        <taxon>Negativicutes</taxon>
        <taxon>Selenomonadales</taxon>
        <taxon>Sporomusaceae</taxon>
        <taxon>Sporomusa</taxon>
    </lineage>
</organism>
<dbReference type="OrthoDB" id="9810588at2"/>
<dbReference type="RefSeq" id="WP_084573563.1">
    <property type="nucleotide sequence ID" value="NZ_CP155572.1"/>
</dbReference>
<dbReference type="Gene3D" id="3.10.20.30">
    <property type="match status" value="1"/>
</dbReference>
<dbReference type="PANTHER" id="PTHR42895">
    <property type="entry name" value="IRON-SULFUR CLUSTER-BINDING PROTEIN-RELATED"/>
    <property type="match status" value="1"/>
</dbReference>
<dbReference type="InterPro" id="IPR043129">
    <property type="entry name" value="ATPase_NBD"/>
</dbReference>
<dbReference type="EMBL" id="FWXI01000001">
    <property type="protein sequence ID" value="SMC31601.1"/>
    <property type="molecule type" value="Genomic_DNA"/>
</dbReference>
<dbReference type="InterPro" id="IPR001041">
    <property type="entry name" value="2Fe-2S_ferredoxin-type"/>
</dbReference>
<dbReference type="CDD" id="cd00207">
    <property type="entry name" value="fer2"/>
    <property type="match status" value="1"/>
</dbReference>
<gene>
    <name evidence="2" type="ORF">SAMN04488500_10122</name>
</gene>
<reference evidence="2 3" key="1">
    <citation type="submission" date="2017-04" db="EMBL/GenBank/DDBJ databases">
        <authorList>
            <person name="Afonso C.L."/>
            <person name="Miller P.J."/>
            <person name="Scott M.A."/>
            <person name="Spackman E."/>
            <person name="Goraichik I."/>
            <person name="Dimitrov K.M."/>
            <person name="Suarez D.L."/>
            <person name="Swayne D.E."/>
        </authorList>
    </citation>
    <scope>NUCLEOTIDE SEQUENCE [LARGE SCALE GENOMIC DNA]</scope>
    <source>
        <strain evidence="2 3">DSM 5090</strain>
    </source>
</reference>
<dbReference type="GO" id="GO:0051536">
    <property type="term" value="F:iron-sulfur cluster binding"/>
    <property type="evidence" value="ECO:0007669"/>
    <property type="project" value="InterPro"/>
</dbReference>
<dbReference type="InterPro" id="IPR012675">
    <property type="entry name" value="Beta-grasp_dom_sf"/>
</dbReference>
<proteinExistence type="predicted"/>
<dbReference type="AlphaFoldDB" id="A0A1W1Y6Y3"/>
<dbReference type="Pfam" id="PF00111">
    <property type="entry name" value="Fer2"/>
    <property type="match status" value="1"/>
</dbReference>
<sequence>MASCYEITFLPVGKAISVNEGTTLLQAARAAGLLVEAPCDGLGTCGKCQVKILGELNIPGEIESKQLGNLLAAGVRLACQAKVIGPAQVELLSKHNDGFVTLTEGQSTQWPLDPPVHKIVYKRLDSEYDQSDLAKGIEPLFPGNYPGILQELSDQYKQGSSANAAIVKNEKLLDWHYQPGQPYYGVALDIGTTSVVAALFDLASGESMGVCSCLNPQTEFGGDVLTRISFASKQAGGTQILQGKIIAGINRLLEQLTTENQLHSEDIYEVVVAGNTTMQHLLLGVDPSSLAYAPYQPVFTQQVEVSPATLGLAISQRGVVTILPSAAAFVGADIVAGLLAVGLHHDSKTTLFIDIGTNGEIVVCKNGSLVGTSSAAGPALEGMNISCGCRAEQGAIESVSIADDGTVGLKVIGEGLPKGLCGSGLIDLISELARCGVITASGRFAAPEKLPAALASRLSHIDGRPVFVISSDEHICLSQKDVRQVQLAKGAIHTAMNLLLKEIDICFEDVDEILVAGAFGFHLKPKALVGIGLLPHSCQQRIQFVGNTAKEGAKAVLLNRHASIEVQKIGQKIKIVELSLHPEFQDYFVQALAFPAISQ</sequence>
<evidence type="ECO:0000259" key="1">
    <source>
        <dbReference type="PROSITE" id="PS51085"/>
    </source>
</evidence>
<accession>A0A1W1Y6Y3</accession>
<dbReference type="InterPro" id="IPR036010">
    <property type="entry name" value="2Fe-2S_ferredoxin-like_sf"/>
</dbReference>
<dbReference type="InterPro" id="IPR027980">
    <property type="entry name" value="RACo_C"/>
</dbReference>
<name>A0A1W1Y6Y3_9FIRM</name>
<dbReference type="SUPFAM" id="SSF54292">
    <property type="entry name" value="2Fe-2S ferredoxin-like"/>
    <property type="match status" value="1"/>
</dbReference>
<dbReference type="InterPro" id="IPR041414">
    <property type="entry name" value="Raco-like_middle"/>
</dbReference>